<reference evidence="4 5" key="1">
    <citation type="journal article" date="2016" name="Nat. Commun.">
        <title>Thousands of microbial genomes shed light on interconnected biogeochemical processes in an aquifer system.</title>
        <authorList>
            <person name="Anantharaman K."/>
            <person name="Brown C.T."/>
            <person name="Hug L.A."/>
            <person name="Sharon I."/>
            <person name="Castelle C.J."/>
            <person name="Probst A.J."/>
            <person name="Thomas B.C."/>
            <person name="Singh A."/>
            <person name="Wilkins M.J."/>
            <person name="Karaoz U."/>
            <person name="Brodie E.L."/>
            <person name="Williams K.H."/>
            <person name="Hubbard S.S."/>
            <person name="Banfield J.F."/>
        </authorList>
    </citation>
    <scope>NUCLEOTIDE SEQUENCE [LARGE SCALE GENOMIC DNA]</scope>
</reference>
<evidence type="ECO:0000313" key="4">
    <source>
        <dbReference type="EMBL" id="OGZ33556.1"/>
    </source>
</evidence>
<dbReference type="InterPro" id="IPR014721">
    <property type="entry name" value="Ribsml_uS5_D2-typ_fold_subgr"/>
</dbReference>
<comment type="caution">
    <text evidence="4">The sequence shown here is derived from an EMBL/GenBank/DDBJ whole genome shotgun (WGS) entry which is preliminary data.</text>
</comment>
<dbReference type="InterPro" id="IPR004482">
    <property type="entry name" value="Mg_chelat-rel"/>
</dbReference>
<dbReference type="Gene3D" id="3.30.230.10">
    <property type="match status" value="1"/>
</dbReference>
<dbReference type="Proteomes" id="UP000179099">
    <property type="component" value="Unassembled WGS sequence"/>
</dbReference>
<name>A0A1G2F650_9BACT</name>
<dbReference type="AlphaFoldDB" id="A0A1G2F650"/>
<dbReference type="InterPro" id="IPR027417">
    <property type="entry name" value="P-loop_NTPase"/>
</dbReference>
<sequence>MPSKIFSAALIGLDCLPIEVEVDMSPGLHCYNIVGLPDAAIKESKERISSAIKNSGASPPHHSNRRVTVNLAPADLKKEGPSYDLPIAVAFLIASEQVAPKNIDLEKTLFLGELSLEGKLRHVNGVLAAALMAREKGFATLFVPHEDAAEAALVEGLEIIGADTLENLFLHLEKKQIIEPTPLTDIAKYYIETDSPYDMAYVRGQEHAKRALEIAAAGAHNLIMSGPPGAGKTLLARTMPTILPPLSLPESLQVTKIFSVAGRLGENRPLITQRPFRSPHHTASAPALVGGGNHPKPGEITLAHRGVLFMDEFPEFHRDVLEALRQPLEDGVVTVSRAQGTLNFPARFILVAAMNPCPCGNATNPLKNCVCTPNQISKYKRRISGPLMDRIDLHIEVPPLKYEKLAGEKVSEESREVRKRVEGARETQRERFKEESNSVNSEMSIQQIKKYCQIDSTSQQILKNAVNTMHLSARGYHRVLKLSRTIADLAGQINILPSHLAEALQYRAKEEI</sequence>
<organism evidence="4 5">
    <name type="scientific">Candidatus Portnoybacteria bacterium RBG_19FT_COMBO_36_7</name>
    <dbReference type="NCBI Taxonomy" id="1801992"/>
    <lineage>
        <taxon>Bacteria</taxon>
        <taxon>Candidatus Portnoyibacteriota</taxon>
    </lineage>
</organism>
<dbReference type="STRING" id="1801992.A2Y98_01315"/>
<protein>
    <submittedName>
        <fullName evidence="4">Magnesium chelatase</fullName>
    </submittedName>
</protein>
<dbReference type="InterPro" id="IPR003593">
    <property type="entry name" value="AAA+_ATPase"/>
</dbReference>
<feature type="region of interest" description="Disordered" evidence="2">
    <location>
        <begin position="273"/>
        <end position="294"/>
    </location>
</feature>
<comment type="similarity">
    <text evidence="1">Belongs to the Mg-chelatase subunits D/I family. ComM subfamily.</text>
</comment>
<dbReference type="Pfam" id="PF01078">
    <property type="entry name" value="Mg_chelatase"/>
    <property type="match status" value="1"/>
</dbReference>
<dbReference type="GO" id="GO:0005524">
    <property type="term" value="F:ATP binding"/>
    <property type="evidence" value="ECO:0007669"/>
    <property type="project" value="InterPro"/>
</dbReference>
<evidence type="ECO:0000256" key="1">
    <source>
        <dbReference type="ARBA" id="ARBA00006354"/>
    </source>
</evidence>
<dbReference type="InterPro" id="IPR045006">
    <property type="entry name" value="CHLI-like"/>
</dbReference>
<evidence type="ECO:0000259" key="3">
    <source>
        <dbReference type="SMART" id="SM00382"/>
    </source>
</evidence>
<proteinExistence type="inferred from homology"/>
<dbReference type="EMBL" id="MHMW01000028">
    <property type="protein sequence ID" value="OGZ33556.1"/>
    <property type="molecule type" value="Genomic_DNA"/>
</dbReference>
<dbReference type="SMART" id="SM00382">
    <property type="entry name" value="AAA"/>
    <property type="match status" value="1"/>
</dbReference>
<dbReference type="PANTHER" id="PTHR32039:SF7">
    <property type="entry name" value="COMPETENCE PROTEIN COMM"/>
    <property type="match status" value="1"/>
</dbReference>
<dbReference type="InterPro" id="IPR025158">
    <property type="entry name" value="Mg_chelat-rel_C"/>
</dbReference>
<dbReference type="InterPro" id="IPR000523">
    <property type="entry name" value="Mg_chelatse_chII-like_cat_dom"/>
</dbReference>
<dbReference type="PANTHER" id="PTHR32039">
    <property type="entry name" value="MAGNESIUM-CHELATASE SUBUNIT CHLI"/>
    <property type="match status" value="1"/>
</dbReference>
<accession>A0A1G2F650</accession>
<gene>
    <name evidence="4" type="ORF">A2Y98_01315</name>
</gene>
<feature type="domain" description="AAA+ ATPase" evidence="3">
    <location>
        <begin position="218"/>
        <end position="401"/>
    </location>
</feature>
<dbReference type="InterPro" id="IPR020568">
    <property type="entry name" value="Ribosomal_Su5_D2-typ_SF"/>
</dbReference>
<evidence type="ECO:0000313" key="5">
    <source>
        <dbReference type="Proteomes" id="UP000179099"/>
    </source>
</evidence>
<dbReference type="Gene3D" id="3.40.50.300">
    <property type="entry name" value="P-loop containing nucleotide triphosphate hydrolases"/>
    <property type="match status" value="1"/>
</dbReference>
<dbReference type="Pfam" id="PF13335">
    <property type="entry name" value="Mg_chelatase_C"/>
    <property type="match status" value="1"/>
</dbReference>
<dbReference type="Pfam" id="PF13541">
    <property type="entry name" value="ChlI"/>
    <property type="match status" value="1"/>
</dbReference>
<evidence type="ECO:0000256" key="2">
    <source>
        <dbReference type="SAM" id="MobiDB-lite"/>
    </source>
</evidence>
<dbReference type="NCBIfam" id="TIGR00368">
    <property type="entry name" value="YifB family Mg chelatase-like AAA ATPase"/>
    <property type="match status" value="1"/>
</dbReference>
<dbReference type="SUPFAM" id="SSF52540">
    <property type="entry name" value="P-loop containing nucleoside triphosphate hydrolases"/>
    <property type="match status" value="1"/>
</dbReference>
<dbReference type="SUPFAM" id="SSF54211">
    <property type="entry name" value="Ribosomal protein S5 domain 2-like"/>
    <property type="match status" value="1"/>
</dbReference>